<sequence>MIDLDTAKNELKERGLIAWDLETTGIKLFPKDPGGPVKIEFIRPISGAFLLETEHGFEILMDYKAGLAPHILPSPVALAVNGINPHELFDSSLPTQLEFAEAVSDLLQDNVPILCSYNGIGYDAVVLRHFLFENFRNPYILSDFNRVHIDLYKIAEAIYAIDPHTLNFPRKPNGNVELRQQMLAKANGIDTGTAHTAIDDTQVVLELGKVFREIAPDIYFSAIASGNKHRVIHHLENEPIVCHAYVERFTRKGKVRALTLIGQNPIKEMSNQYLTFDLSYDPHDYLHYSSDDIAAIIKKKDSPFFELKVSDNPILLPSNYCEKGGLSRQNARERAAMIDENFKEKVNRAMKQKGNPFADYPIDPYSESKLYAEGWPKDTDLYERFLASDIEARRELLPRFTDLRVLDFAKRIIAQAQGSLESEEYREYLGMCRSRFFAKSSDVPHMTYDGAMAQIDQIIAMDHDEEVVIPIVQFYEDLKNKMEKKA</sequence>
<dbReference type="AlphaFoldDB" id="A0A381Y658"/>
<dbReference type="Gene3D" id="3.30.420.10">
    <property type="entry name" value="Ribonuclease H-like superfamily/Ribonuclease H"/>
    <property type="match status" value="1"/>
</dbReference>
<reference evidence="2" key="1">
    <citation type="submission" date="2018-05" db="EMBL/GenBank/DDBJ databases">
        <authorList>
            <person name="Lanie J.A."/>
            <person name="Ng W.-L."/>
            <person name="Kazmierczak K.M."/>
            <person name="Andrzejewski T.M."/>
            <person name="Davidsen T.M."/>
            <person name="Wayne K.J."/>
            <person name="Tettelin H."/>
            <person name="Glass J.I."/>
            <person name="Rusch D."/>
            <person name="Podicherti R."/>
            <person name="Tsui H.-C.T."/>
            <person name="Winkler M.E."/>
        </authorList>
    </citation>
    <scope>NUCLEOTIDE SEQUENCE</scope>
</reference>
<dbReference type="PROSITE" id="PS51784">
    <property type="entry name" value="EXOI_SH3"/>
    <property type="match status" value="1"/>
</dbReference>
<evidence type="ECO:0000259" key="1">
    <source>
        <dbReference type="PROSITE" id="PS51784"/>
    </source>
</evidence>
<dbReference type="InterPro" id="IPR034747">
    <property type="entry name" value="EXOI_SH3"/>
</dbReference>
<protein>
    <recommendedName>
        <fullName evidence="1">ExoI SH3-like domain-containing protein</fullName>
    </recommendedName>
</protein>
<dbReference type="EMBL" id="UINC01017468">
    <property type="protein sequence ID" value="SVA72465.1"/>
    <property type="molecule type" value="Genomic_DNA"/>
</dbReference>
<dbReference type="SUPFAM" id="SSF53098">
    <property type="entry name" value="Ribonuclease H-like"/>
    <property type="match status" value="1"/>
</dbReference>
<proteinExistence type="predicted"/>
<dbReference type="GO" id="GO:0003676">
    <property type="term" value="F:nucleic acid binding"/>
    <property type="evidence" value="ECO:0007669"/>
    <property type="project" value="InterPro"/>
</dbReference>
<name>A0A381Y658_9ZZZZ</name>
<organism evidence="2">
    <name type="scientific">marine metagenome</name>
    <dbReference type="NCBI Taxonomy" id="408172"/>
    <lineage>
        <taxon>unclassified sequences</taxon>
        <taxon>metagenomes</taxon>
        <taxon>ecological metagenomes</taxon>
    </lineage>
</organism>
<dbReference type="InterPro" id="IPR012337">
    <property type="entry name" value="RNaseH-like_sf"/>
</dbReference>
<dbReference type="InterPro" id="IPR036397">
    <property type="entry name" value="RNaseH_sf"/>
</dbReference>
<gene>
    <name evidence="2" type="ORF">METZ01_LOCUS125319</name>
</gene>
<evidence type="ECO:0000313" key="2">
    <source>
        <dbReference type="EMBL" id="SVA72465.1"/>
    </source>
</evidence>
<accession>A0A381Y658</accession>
<feature type="domain" description="ExoI SH3-like" evidence="1">
    <location>
        <begin position="216"/>
        <end position="354"/>
    </location>
</feature>